<feature type="compositionally biased region" description="Basic and acidic residues" evidence="2">
    <location>
        <begin position="878"/>
        <end position="891"/>
    </location>
</feature>
<accession>A0A914BTK2</accession>
<proteinExistence type="predicted"/>
<feature type="compositionally biased region" description="Basic and acidic residues" evidence="2">
    <location>
        <begin position="35"/>
        <end position="54"/>
    </location>
</feature>
<evidence type="ECO:0000313" key="4">
    <source>
        <dbReference type="Proteomes" id="UP000887568"/>
    </source>
</evidence>
<dbReference type="RefSeq" id="XP_038079370.1">
    <property type="nucleotide sequence ID" value="XM_038223442.1"/>
</dbReference>
<evidence type="ECO:0000256" key="2">
    <source>
        <dbReference type="SAM" id="MobiDB-lite"/>
    </source>
</evidence>
<evidence type="ECO:0000313" key="3">
    <source>
        <dbReference type="EnsemblMetazoa" id="XP_038079370.1"/>
    </source>
</evidence>
<dbReference type="AlphaFoldDB" id="A0A914BTK2"/>
<feature type="compositionally biased region" description="Acidic residues" evidence="2">
    <location>
        <begin position="239"/>
        <end position="249"/>
    </location>
</feature>
<feature type="coiled-coil region" evidence="1">
    <location>
        <begin position="474"/>
        <end position="522"/>
    </location>
</feature>
<feature type="region of interest" description="Disordered" evidence="2">
    <location>
        <begin position="390"/>
        <end position="409"/>
    </location>
</feature>
<dbReference type="OrthoDB" id="10051619at2759"/>
<feature type="region of interest" description="Disordered" evidence="2">
    <location>
        <begin position="1"/>
        <end position="79"/>
    </location>
</feature>
<dbReference type="GeneID" id="119746479"/>
<feature type="region of interest" description="Disordered" evidence="2">
    <location>
        <begin position="151"/>
        <end position="194"/>
    </location>
</feature>
<dbReference type="GO" id="GO:0005737">
    <property type="term" value="C:cytoplasm"/>
    <property type="evidence" value="ECO:0007669"/>
    <property type="project" value="TreeGrafter"/>
</dbReference>
<dbReference type="GO" id="GO:0008017">
    <property type="term" value="F:microtubule binding"/>
    <property type="evidence" value="ECO:0007669"/>
    <property type="project" value="TreeGrafter"/>
</dbReference>
<dbReference type="GO" id="GO:0030705">
    <property type="term" value="P:cytoskeleton-dependent intracellular transport"/>
    <property type="evidence" value="ECO:0007669"/>
    <property type="project" value="TreeGrafter"/>
</dbReference>
<dbReference type="GO" id="GO:0005815">
    <property type="term" value="C:microtubule organizing center"/>
    <property type="evidence" value="ECO:0007669"/>
    <property type="project" value="TreeGrafter"/>
</dbReference>
<keyword evidence="4" id="KW-1185">Reference proteome</keyword>
<dbReference type="PANTHER" id="PTHR18947">
    <property type="entry name" value="HOOK PROTEINS"/>
    <property type="match status" value="1"/>
</dbReference>
<feature type="compositionally biased region" description="Low complexity" evidence="2">
    <location>
        <begin position="56"/>
        <end position="67"/>
    </location>
</feature>
<dbReference type="EnsemblMetazoa" id="XM_038223442.1">
    <property type="protein sequence ID" value="XP_038079370.1"/>
    <property type="gene ID" value="LOC119746479"/>
</dbReference>
<feature type="region of interest" description="Disordered" evidence="2">
    <location>
        <begin position="423"/>
        <end position="455"/>
    </location>
</feature>
<evidence type="ECO:0000256" key="1">
    <source>
        <dbReference type="SAM" id="Coils"/>
    </source>
</evidence>
<dbReference type="Proteomes" id="UP000887568">
    <property type="component" value="Unplaced"/>
</dbReference>
<organism evidence="3 4">
    <name type="scientific">Patiria miniata</name>
    <name type="common">Bat star</name>
    <name type="synonym">Asterina miniata</name>
    <dbReference type="NCBI Taxonomy" id="46514"/>
    <lineage>
        <taxon>Eukaryota</taxon>
        <taxon>Metazoa</taxon>
        <taxon>Echinodermata</taxon>
        <taxon>Eleutherozoa</taxon>
        <taxon>Asterozoa</taxon>
        <taxon>Asteroidea</taxon>
        <taxon>Valvatacea</taxon>
        <taxon>Valvatida</taxon>
        <taxon>Asterinidae</taxon>
        <taxon>Patiria</taxon>
    </lineage>
</organism>
<feature type="region of interest" description="Disordered" evidence="2">
    <location>
        <begin position="238"/>
        <end position="257"/>
    </location>
</feature>
<sequence length="981" mass="111155">MPLHMPSSPAKIYRGLRRASDPNPGRKAQRAAKKKLSEKNLDEELRELVREARCHSGSPRGSGTRGRVSSREGRTPTPSLPYSKDFGSFDLTLCLADDGRCVVLVEYEHRVFVNGRQIYIRDGGKVYDRLGRPNAQFQGYYDRAIAAKKRLRGKGSRNGDRSHNRLRRENRGGISTQDDEMIGRSFDRSDGETDHRQMLETHCGITFESELIELEAAFGRIIARLCKIILDIIGHETTDTESTDSDDEPESRRKSRLQTTLDRLSDQFNSVIELSSSLKAQNEPADVVQNTWTADGTFSMSGGDTTGRLERETSETDLPQSCDFVTKPHQLWAENQSLRKDVRTLEIELQQLEQLHKKVEDQFFEAETERVDAQNQLVATAAENEALKKQLDRATSGKGGKCDTESFSEGSATNLLSRFAKRLSGSSRQASPPKKAPSPSCSSSNEGLNDVPSSDAIKEKQPDLLKEFQALDRQHNLRSEMKRLRQVYKNMEEDMEKLGEENRSLRIRIQKMERESKDMKGKIRDADGIVEDRNREIEQLDSVNCKLEAKCAFLASEKVSLGTELVRVNALCAETSSRLRTMERELTELENKYKEAETEKQQCLDKLDLLNQAHLEECNKTSKLLKEKASTEGQLSRLRREHGEVAAELDKLRVENAANAKGRLQAEKERDRLELELHDSEKSQAELTDDVLHLRRSLAKSETSCKSLEREGGDLRKRCSRLEAEASELRSTSEDLYLGNRMLEEENACLKEMNRQLQRENAEMQETVSSLTDTNAGIRAKMRQWNRDNVSMENKMKQLVRAKAELHGVIKQLNTVHSDIENRFDKLDNEYADFESRLARGGKTLSATGEEDQAPIPEEDIQREYEQLKKQLHNQDQATRDTTRGEKVTDRRSKVGFQMSPSRAVANLKNEFSELEKDILGIARSSGGRKASPHNANDVTFVSACSDLDSEELGLWWDDTGEINSLLISGNTNEDTTRKSM</sequence>
<dbReference type="GO" id="GO:0051959">
    <property type="term" value="F:dynein light intermediate chain binding"/>
    <property type="evidence" value="ECO:0007669"/>
    <property type="project" value="TreeGrafter"/>
</dbReference>
<keyword evidence="1" id="KW-0175">Coiled coil</keyword>
<feature type="compositionally biased region" description="Low complexity" evidence="2">
    <location>
        <begin position="426"/>
        <end position="444"/>
    </location>
</feature>
<dbReference type="PANTHER" id="PTHR18947:SF28">
    <property type="entry name" value="GIRDIN, ISOFORM A"/>
    <property type="match status" value="1"/>
</dbReference>
<dbReference type="GO" id="GO:0031122">
    <property type="term" value="P:cytoplasmic microtubule organization"/>
    <property type="evidence" value="ECO:0007669"/>
    <property type="project" value="TreeGrafter"/>
</dbReference>
<feature type="coiled-coil region" evidence="1">
    <location>
        <begin position="335"/>
        <end position="390"/>
    </location>
</feature>
<feature type="compositionally biased region" description="Basic and acidic residues" evidence="2">
    <location>
        <begin position="181"/>
        <end position="194"/>
    </location>
</feature>
<feature type="compositionally biased region" description="Basic and acidic residues" evidence="2">
    <location>
        <begin position="157"/>
        <end position="171"/>
    </location>
</feature>
<dbReference type="OMA" id="RAKMRQW"/>
<name>A0A914BTK2_PATMI</name>
<reference evidence="3" key="1">
    <citation type="submission" date="2022-11" db="UniProtKB">
        <authorList>
            <consortium name="EnsemblMetazoa"/>
        </authorList>
    </citation>
    <scope>IDENTIFICATION</scope>
</reference>
<feature type="region of interest" description="Disordered" evidence="2">
    <location>
        <begin position="871"/>
        <end position="891"/>
    </location>
</feature>
<protein>
    <submittedName>
        <fullName evidence="3">Uncharacterized protein</fullName>
    </submittedName>
</protein>